<gene>
    <name evidence="6" type="ORF">L207DRAFT_584435</name>
</gene>
<protein>
    <submittedName>
        <fullName evidence="6">O-acetylhomoserine sulfhydrylase</fullName>
    </submittedName>
</protein>
<dbReference type="AlphaFoldDB" id="A0A2J6RKK6"/>
<evidence type="ECO:0000256" key="5">
    <source>
        <dbReference type="RuleBase" id="RU362118"/>
    </source>
</evidence>
<keyword evidence="3" id="KW-0808">Transferase</keyword>
<dbReference type="InterPro" id="IPR015422">
    <property type="entry name" value="PyrdxlP-dep_Trfase_small"/>
</dbReference>
<keyword evidence="7" id="KW-1185">Reference proteome</keyword>
<dbReference type="PIRSF" id="PIRSF001434">
    <property type="entry name" value="CGS"/>
    <property type="match status" value="1"/>
</dbReference>
<dbReference type="Pfam" id="PF01053">
    <property type="entry name" value="Cys_Met_Meta_PP"/>
    <property type="match status" value="1"/>
</dbReference>
<dbReference type="GO" id="GO:0005737">
    <property type="term" value="C:cytoplasm"/>
    <property type="evidence" value="ECO:0007669"/>
    <property type="project" value="TreeGrafter"/>
</dbReference>
<dbReference type="InterPro" id="IPR015424">
    <property type="entry name" value="PyrdxlP-dep_Trfase"/>
</dbReference>
<dbReference type="InterPro" id="IPR006235">
    <property type="entry name" value="OAc-hSer/O-AcSer_sulfhydrylase"/>
</dbReference>
<dbReference type="SUPFAM" id="SSF53383">
    <property type="entry name" value="PLP-dependent transferases"/>
    <property type="match status" value="1"/>
</dbReference>
<dbReference type="GO" id="GO:0006535">
    <property type="term" value="P:cysteine biosynthetic process from serine"/>
    <property type="evidence" value="ECO:0007669"/>
    <property type="project" value="TreeGrafter"/>
</dbReference>
<evidence type="ECO:0000313" key="6">
    <source>
        <dbReference type="EMBL" id="PMD39042.1"/>
    </source>
</evidence>
<dbReference type="GO" id="GO:0019346">
    <property type="term" value="P:transsulfuration"/>
    <property type="evidence" value="ECO:0007669"/>
    <property type="project" value="InterPro"/>
</dbReference>
<evidence type="ECO:0000256" key="3">
    <source>
        <dbReference type="ARBA" id="ARBA00022679"/>
    </source>
</evidence>
<accession>A0A2J6RKK6</accession>
<comment type="similarity">
    <text evidence="2 5">Belongs to the trans-sulfuration enzymes family.</text>
</comment>
<dbReference type="EMBL" id="KZ613947">
    <property type="protein sequence ID" value="PMD39042.1"/>
    <property type="molecule type" value="Genomic_DNA"/>
</dbReference>
<dbReference type="GO" id="GO:0003961">
    <property type="term" value="F:O-acetylhomoserine aminocarboxypropyltransferase activity"/>
    <property type="evidence" value="ECO:0007669"/>
    <property type="project" value="TreeGrafter"/>
</dbReference>
<name>A0A2J6RKK6_HYAVF</name>
<sequence length="417" mass="44801">MADSTVTDTATFHFETVGVHAGLTRSENGVRDAPSFLFNNSAHGAAIFNGTAEAFCYSRIGNPTVDVFGKRMAALEHGEAALATSSGQAAVFMTIIAVAQAGSNIVVASSVSESSVNQFKYRLPPLGITARFVDDGNINHVEQAINEHTKAVFVESVSSIDLLVSDIRALATVAHKAGVPLVVDNTAGAGGFLLRPIDHGADIVIASAAEWLSISGSNSAGIIVDSGKFDWEKNQKRFPQFFEPSPGFHGLKLWEKFGNLSFPVFARAAIMRDSGPCLNPFEAFQLLSGLETLSVRLERISSNAISLALFLEDHAAVGQVRYPGLASNPLYHVSTKYLDRNYGGALYFTMKSLNELDTAIFDKFKLVSRSGSVGGSKTVFIEGEQPEEGVRRRIYVSVGLENIKDIIADFEQALSLD</sequence>
<dbReference type="PANTHER" id="PTHR43797">
    <property type="entry name" value="HOMOCYSTEINE/CYSTEINE SYNTHASE"/>
    <property type="match status" value="1"/>
</dbReference>
<reference evidence="6 7" key="1">
    <citation type="submission" date="2016-04" db="EMBL/GenBank/DDBJ databases">
        <title>A degradative enzymes factory behind the ericoid mycorrhizal symbiosis.</title>
        <authorList>
            <consortium name="DOE Joint Genome Institute"/>
            <person name="Martino E."/>
            <person name="Morin E."/>
            <person name="Grelet G."/>
            <person name="Kuo A."/>
            <person name="Kohler A."/>
            <person name="Daghino S."/>
            <person name="Barry K."/>
            <person name="Choi C."/>
            <person name="Cichocki N."/>
            <person name="Clum A."/>
            <person name="Copeland A."/>
            <person name="Hainaut M."/>
            <person name="Haridas S."/>
            <person name="Labutti K."/>
            <person name="Lindquist E."/>
            <person name="Lipzen A."/>
            <person name="Khouja H.-R."/>
            <person name="Murat C."/>
            <person name="Ohm R."/>
            <person name="Olson A."/>
            <person name="Spatafora J."/>
            <person name="Veneault-Fourrey C."/>
            <person name="Henrissat B."/>
            <person name="Grigoriev I."/>
            <person name="Martin F."/>
            <person name="Perotto S."/>
        </authorList>
    </citation>
    <scope>NUCLEOTIDE SEQUENCE [LARGE SCALE GENOMIC DNA]</scope>
    <source>
        <strain evidence="6 7">F</strain>
    </source>
</reference>
<evidence type="ECO:0000256" key="4">
    <source>
        <dbReference type="ARBA" id="ARBA00022898"/>
    </source>
</evidence>
<proteinExistence type="inferred from homology"/>
<dbReference type="InterPro" id="IPR015421">
    <property type="entry name" value="PyrdxlP-dep_Trfase_major"/>
</dbReference>
<dbReference type="STRING" id="1149755.A0A2J6RKK6"/>
<dbReference type="OrthoDB" id="3512640at2759"/>
<organism evidence="6 7">
    <name type="scientific">Hyaloscypha variabilis (strain UAMH 11265 / GT02V1 / F)</name>
    <name type="common">Meliniomyces variabilis</name>
    <dbReference type="NCBI Taxonomy" id="1149755"/>
    <lineage>
        <taxon>Eukaryota</taxon>
        <taxon>Fungi</taxon>
        <taxon>Dikarya</taxon>
        <taxon>Ascomycota</taxon>
        <taxon>Pezizomycotina</taxon>
        <taxon>Leotiomycetes</taxon>
        <taxon>Helotiales</taxon>
        <taxon>Hyaloscyphaceae</taxon>
        <taxon>Hyaloscypha</taxon>
        <taxon>Hyaloscypha variabilis</taxon>
    </lineage>
</organism>
<dbReference type="Proteomes" id="UP000235786">
    <property type="component" value="Unassembled WGS sequence"/>
</dbReference>
<dbReference type="GO" id="GO:0004124">
    <property type="term" value="F:cysteine synthase activity"/>
    <property type="evidence" value="ECO:0007669"/>
    <property type="project" value="TreeGrafter"/>
</dbReference>
<dbReference type="PANTHER" id="PTHR43797:SF2">
    <property type="entry name" value="HOMOCYSTEINE_CYSTEINE SYNTHASE"/>
    <property type="match status" value="1"/>
</dbReference>
<evidence type="ECO:0000256" key="1">
    <source>
        <dbReference type="ARBA" id="ARBA00001933"/>
    </source>
</evidence>
<dbReference type="InterPro" id="IPR000277">
    <property type="entry name" value="Cys/Met-Metab_PyrdxlP-dep_enz"/>
</dbReference>
<dbReference type="GO" id="GO:0071269">
    <property type="term" value="P:L-homocysteine biosynthetic process"/>
    <property type="evidence" value="ECO:0007669"/>
    <property type="project" value="TreeGrafter"/>
</dbReference>
<dbReference type="GO" id="GO:0030170">
    <property type="term" value="F:pyridoxal phosphate binding"/>
    <property type="evidence" value="ECO:0007669"/>
    <property type="project" value="InterPro"/>
</dbReference>
<dbReference type="Gene3D" id="3.90.1150.10">
    <property type="entry name" value="Aspartate Aminotransferase, domain 1"/>
    <property type="match status" value="1"/>
</dbReference>
<comment type="cofactor">
    <cofactor evidence="1 5">
        <name>pyridoxal 5'-phosphate</name>
        <dbReference type="ChEBI" id="CHEBI:597326"/>
    </cofactor>
</comment>
<evidence type="ECO:0000256" key="2">
    <source>
        <dbReference type="ARBA" id="ARBA00009077"/>
    </source>
</evidence>
<dbReference type="Gene3D" id="3.40.640.10">
    <property type="entry name" value="Type I PLP-dependent aspartate aminotransferase-like (Major domain)"/>
    <property type="match status" value="1"/>
</dbReference>
<keyword evidence="4 5" id="KW-0663">Pyridoxal phosphate</keyword>
<evidence type="ECO:0000313" key="7">
    <source>
        <dbReference type="Proteomes" id="UP000235786"/>
    </source>
</evidence>